<comment type="similarity">
    <text evidence="1">Belongs to the 4HPPD family.</text>
</comment>
<evidence type="ECO:0000259" key="6">
    <source>
        <dbReference type="PROSITE" id="PS51819"/>
    </source>
</evidence>
<keyword evidence="7" id="KW-0560">Oxidoreductase</keyword>
<dbReference type="InterPro" id="IPR005956">
    <property type="entry name" value="4OHPhenylPyrv_dOase"/>
</dbReference>
<dbReference type="GO" id="GO:0046872">
    <property type="term" value="F:metal ion binding"/>
    <property type="evidence" value="ECO:0007669"/>
    <property type="project" value="UniProtKB-KW"/>
</dbReference>
<feature type="binding site" evidence="5">
    <location>
        <position position="260"/>
    </location>
    <ligand>
        <name>Fe cation</name>
        <dbReference type="ChEBI" id="CHEBI:24875"/>
    </ligand>
</feature>
<keyword evidence="3" id="KW-0677">Repeat</keyword>
<feature type="binding site" evidence="5">
    <location>
        <position position="177"/>
    </location>
    <ligand>
        <name>Fe cation</name>
        <dbReference type="ChEBI" id="CHEBI:24875"/>
    </ligand>
</feature>
<dbReference type="Proteomes" id="UP000050277">
    <property type="component" value="Unassembled WGS sequence"/>
</dbReference>
<organism evidence="7 8">
    <name type="scientific">Herpetosiphon geysericola</name>
    <dbReference type="NCBI Taxonomy" id="70996"/>
    <lineage>
        <taxon>Bacteria</taxon>
        <taxon>Bacillati</taxon>
        <taxon>Chloroflexota</taxon>
        <taxon>Chloroflexia</taxon>
        <taxon>Herpetosiphonales</taxon>
        <taxon>Herpetosiphonaceae</taxon>
        <taxon>Herpetosiphon</taxon>
    </lineage>
</organism>
<dbReference type="STRING" id="70996.SE18_06335"/>
<keyword evidence="2 5" id="KW-0479">Metal-binding</keyword>
<dbReference type="GO" id="GO:0003868">
    <property type="term" value="F:4-hydroxyphenylpyruvate dioxygenase activity"/>
    <property type="evidence" value="ECO:0007669"/>
    <property type="project" value="InterPro"/>
</dbReference>
<keyword evidence="4 5" id="KW-0408">Iron</keyword>
<dbReference type="AlphaFoldDB" id="A0A0P6YIT7"/>
<dbReference type="PIRSF" id="PIRSF009283">
    <property type="entry name" value="HPP_dOase"/>
    <property type="match status" value="1"/>
</dbReference>
<dbReference type="InterPro" id="IPR041735">
    <property type="entry name" value="4OHPhenylPyrv_dOase_C"/>
</dbReference>
<feature type="domain" description="VOC" evidence="6">
    <location>
        <begin position="17"/>
        <end position="147"/>
    </location>
</feature>
<dbReference type="Pfam" id="PF14696">
    <property type="entry name" value="Glyoxalase_5"/>
    <property type="match status" value="1"/>
</dbReference>
<accession>A0A0P6YIT7</accession>
<dbReference type="CDD" id="cd08342">
    <property type="entry name" value="HPPD_N_like"/>
    <property type="match status" value="1"/>
</dbReference>
<evidence type="ECO:0000313" key="8">
    <source>
        <dbReference type="Proteomes" id="UP000050277"/>
    </source>
</evidence>
<feature type="domain" description="VOC" evidence="6">
    <location>
        <begin position="174"/>
        <end position="328"/>
    </location>
</feature>
<dbReference type="PROSITE" id="PS51819">
    <property type="entry name" value="VOC"/>
    <property type="match status" value="2"/>
</dbReference>
<name>A0A0P6YIT7_9CHLR</name>
<dbReference type="CDD" id="cd07250">
    <property type="entry name" value="HPPD_C_like"/>
    <property type="match status" value="1"/>
</dbReference>
<keyword evidence="7" id="KW-0223">Dioxygenase</keyword>
<evidence type="ECO:0000256" key="5">
    <source>
        <dbReference type="PIRSR" id="PIRSR009283-1"/>
    </source>
</evidence>
<protein>
    <submittedName>
        <fullName evidence="7">4-hydroxyphenylpyruvate dioxygenase</fullName>
    </submittedName>
</protein>
<proteinExistence type="inferred from homology"/>
<dbReference type="InterPro" id="IPR037523">
    <property type="entry name" value="VOC_core"/>
</dbReference>
<evidence type="ECO:0000256" key="3">
    <source>
        <dbReference type="ARBA" id="ARBA00022737"/>
    </source>
</evidence>
<gene>
    <name evidence="7" type="ORF">SE18_06335</name>
</gene>
<keyword evidence="8" id="KW-1185">Reference proteome</keyword>
<dbReference type="GO" id="GO:0006572">
    <property type="term" value="P:L-tyrosine catabolic process"/>
    <property type="evidence" value="ECO:0007669"/>
    <property type="project" value="TreeGrafter"/>
</dbReference>
<sequence>MAEQETTTTTDPLALRGIDYVEMYVGNARQAAHYYRTAFGFTPVAYAGLETGSRDRVSFVMQQRNIRLVLTGALNPDSPIAEHVKLHGDGVKDIALEVENATSAFEAALARGATAVLEPTVLESKWGKVVKATIRTYGDTVHTFVERDGYTGTFMPGYNKVKNPPKSESTGLAAVDHIVGNVELGKMDEWVNFYARILGFSQLQQFTDDDISTEYSALMSKVVQNGTGRIKFPINEPAEGRKKSQIDEYLDYYCGPGAQHIALITPDIIQTVKHLRDNGVEFLRTPDTYYSALAGRVGHIDEDYNTLQELGILVDRDDEGYLLQIFTKPVGDRPTVFYEIIQRKGSRGFGAGNFKALFEAIEREQAKRGNL</sequence>
<dbReference type="EMBL" id="LGKP01000012">
    <property type="protein sequence ID" value="KPL90469.1"/>
    <property type="molecule type" value="Genomic_DNA"/>
</dbReference>
<dbReference type="InterPro" id="IPR041736">
    <property type="entry name" value="4OHPhenylPyrv_dOase_N"/>
</dbReference>
<evidence type="ECO:0000256" key="4">
    <source>
        <dbReference type="ARBA" id="ARBA00023004"/>
    </source>
</evidence>
<comment type="cofactor">
    <cofactor evidence="5">
        <name>Fe cation</name>
        <dbReference type="ChEBI" id="CHEBI:24875"/>
    </cofactor>
    <text evidence="5">Binds 1 Fe cation per subunit.</text>
</comment>
<dbReference type="SUPFAM" id="SSF54593">
    <property type="entry name" value="Glyoxalase/Bleomycin resistance protein/Dihydroxybiphenyl dioxygenase"/>
    <property type="match status" value="1"/>
</dbReference>
<feature type="binding site" evidence="5">
    <location>
        <position position="339"/>
    </location>
    <ligand>
        <name>Fe cation</name>
        <dbReference type="ChEBI" id="CHEBI:24875"/>
    </ligand>
</feature>
<comment type="caution">
    <text evidence="7">The sequence shown here is derived from an EMBL/GenBank/DDBJ whole genome shotgun (WGS) entry which is preliminary data.</text>
</comment>
<dbReference type="PATRIC" id="fig|70996.4.peg.4618"/>
<evidence type="ECO:0000313" key="7">
    <source>
        <dbReference type="EMBL" id="KPL90469.1"/>
    </source>
</evidence>
<dbReference type="PANTHER" id="PTHR11959:SF1">
    <property type="entry name" value="4-HYDROXYPHENYLPYRUVATE DIOXYGENASE"/>
    <property type="match status" value="1"/>
</dbReference>
<dbReference type="Gene3D" id="3.10.180.10">
    <property type="entry name" value="2,3-Dihydroxybiphenyl 1,2-Dioxygenase, domain 1"/>
    <property type="match status" value="2"/>
</dbReference>
<evidence type="ECO:0000256" key="2">
    <source>
        <dbReference type="ARBA" id="ARBA00022723"/>
    </source>
</evidence>
<reference evidence="7 8" key="1">
    <citation type="submission" date="2015-07" db="EMBL/GenBank/DDBJ databases">
        <title>Whole genome sequence of Herpetosiphon geysericola DSM 7119.</title>
        <authorList>
            <person name="Hemp J."/>
            <person name="Ward L.M."/>
            <person name="Pace L.A."/>
            <person name="Fischer W.W."/>
        </authorList>
    </citation>
    <scope>NUCLEOTIDE SEQUENCE [LARGE SCALE GENOMIC DNA]</scope>
    <source>
        <strain evidence="7 8">DSM 7119</strain>
    </source>
</reference>
<dbReference type="InterPro" id="IPR004360">
    <property type="entry name" value="Glyas_Fos-R_dOase_dom"/>
</dbReference>
<dbReference type="Pfam" id="PF00903">
    <property type="entry name" value="Glyoxalase"/>
    <property type="match status" value="1"/>
</dbReference>
<dbReference type="NCBIfam" id="TIGR01263">
    <property type="entry name" value="4HPPD"/>
    <property type="match status" value="1"/>
</dbReference>
<dbReference type="FunFam" id="3.10.180.10:FF:000001">
    <property type="entry name" value="4-hydroxyphenylpyruvate dioxygenase"/>
    <property type="match status" value="1"/>
</dbReference>
<evidence type="ECO:0000256" key="1">
    <source>
        <dbReference type="ARBA" id="ARBA00005877"/>
    </source>
</evidence>
<dbReference type="PANTHER" id="PTHR11959">
    <property type="entry name" value="4-HYDROXYPHENYLPYRUVATE DIOXYGENASE"/>
    <property type="match status" value="1"/>
</dbReference>
<dbReference type="InterPro" id="IPR029068">
    <property type="entry name" value="Glyas_Bleomycin-R_OHBP_Dase"/>
</dbReference>
<keyword evidence="7" id="KW-0670">Pyruvate</keyword>